<evidence type="ECO:0000256" key="5">
    <source>
        <dbReference type="ARBA" id="ARBA00022801"/>
    </source>
</evidence>
<comment type="pathway">
    <text evidence="8">Polyol metabolism; myo-inositol biosynthesis; myo-inositol from D-glucose 6-phosphate: step 2/2.</text>
</comment>
<reference evidence="9" key="1">
    <citation type="submission" date="2023-03" db="EMBL/GenBank/DDBJ databases">
        <title>Mating type loci evolution in Malassezia.</title>
        <authorList>
            <person name="Coelho M.A."/>
        </authorList>
    </citation>
    <scope>NUCLEOTIDE SEQUENCE</scope>
    <source>
        <strain evidence="9">CBS 10434</strain>
    </source>
</reference>
<keyword evidence="5 8" id="KW-0378">Hydrolase</keyword>
<dbReference type="GO" id="GO:0008934">
    <property type="term" value="F:inositol monophosphate 1-phosphatase activity"/>
    <property type="evidence" value="ECO:0007669"/>
    <property type="project" value="InterPro"/>
</dbReference>
<evidence type="ECO:0000313" key="10">
    <source>
        <dbReference type="Proteomes" id="UP001220961"/>
    </source>
</evidence>
<dbReference type="Pfam" id="PF00459">
    <property type="entry name" value="Inositol_P"/>
    <property type="match status" value="1"/>
</dbReference>
<protein>
    <recommendedName>
        <fullName evidence="8">Inositol-1-monophosphatase</fullName>
        <ecNumber evidence="8">3.1.3.25</ecNumber>
    </recommendedName>
</protein>
<keyword evidence="10" id="KW-1185">Reference proteome</keyword>
<dbReference type="CDD" id="cd01639">
    <property type="entry name" value="IMPase"/>
    <property type="match status" value="1"/>
</dbReference>
<dbReference type="Gene3D" id="3.30.540.10">
    <property type="entry name" value="Fructose-1,6-Bisphosphatase, subunit A, domain 1"/>
    <property type="match status" value="1"/>
</dbReference>
<dbReference type="SUPFAM" id="SSF56655">
    <property type="entry name" value="Carbohydrate phosphatase"/>
    <property type="match status" value="1"/>
</dbReference>
<dbReference type="EMBL" id="CP119908">
    <property type="protein sequence ID" value="WFD18447.1"/>
    <property type="molecule type" value="Genomic_DNA"/>
</dbReference>
<dbReference type="InterPro" id="IPR020583">
    <property type="entry name" value="Inositol_monoP_metal-BS"/>
</dbReference>
<dbReference type="EC" id="3.1.3.25" evidence="8"/>
<dbReference type="InterPro" id="IPR033942">
    <property type="entry name" value="IMPase"/>
</dbReference>
<dbReference type="PANTHER" id="PTHR20854:SF4">
    <property type="entry name" value="INOSITOL-1-MONOPHOSPHATASE-RELATED"/>
    <property type="match status" value="1"/>
</dbReference>
<gene>
    <name evidence="9" type="ORF">MCAP1_000650</name>
</gene>
<evidence type="ECO:0000256" key="3">
    <source>
        <dbReference type="ARBA" id="ARBA00009759"/>
    </source>
</evidence>
<name>A0AAF0E2U1_9BASI</name>
<comment type="cofactor">
    <cofactor evidence="2 7 8">
        <name>Mg(2+)</name>
        <dbReference type="ChEBI" id="CHEBI:18420"/>
    </cofactor>
</comment>
<evidence type="ECO:0000256" key="4">
    <source>
        <dbReference type="ARBA" id="ARBA00022723"/>
    </source>
</evidence>
<evidence type="ECO:0000313" key="9">
    <source>
        <dbReference type="EMBL" id="WFD18447.1"/>
    </source>
</evidence>
<dbReference type="PROSITE" id="PS00629">
    <property type="entry name" value="IMP_1"/>
    <property type="match status" value="1"/>
</dbReference>
<proteinExistence type="inferred from homology"/>
<feature type="binding site" evidence="7">
    <location>
        <position position="242"/>
    </location>
    <ligand>
        <name>Mg(2+)</name>
        <dbReference type="ChEBI" id="CHEBI:18420"/>
        <label>1</label>
        <note>catalytic</note>
    </ligand>
</feature>
<organism evidence="9 10">
    <name type="scientific">Malassezia caprae</name>
    <dbReference type="NCBI Taxonomy" id="1381934"/>
    <lineage>
        <taxon>Eukaryota</taxon>
        <taxon>Fungi</taxon>
        <taxon>Dikarya</taxon>
        <taxon>Basidiomycota</taxon>
        <taxon>Ustilaginomycotina</taxon>
        <taxon>Malasseziomycetes</taxon>
        <taxon>Malasseziales</taxon>
        <taxon>Malasseziaceae</taxon>
        <taxon>Malassezia</taxon>
    </lineage>
</organism>
<evidence type="ECO:0000256" key="1">
    <source>
        <dbReference type="ARBA" id="ARBA00001033"/>
    </source>
</evidence>
<dbReference type="AlphaFoldDB" id="A0AAF0E2U1"/>
<dbReference type="PANTHER" id="PTHR20854">
    <property type="entry name" value="INOSITOL MONOPHOSPHATASE"/>
    <property type="match status" value="1"/>
</dbReference>
<dbReference type="InterPro" id="IPR000760">
    <property type="entry name" value="Inositol_monophosphatase-like"/>
</dbReference>
<keyword evidence="6 7" id="KW-0460">Magnesium</keyword>
<comment type="similarity">
    <text evidence="3 8">Belongs to the inositol monophosphatase superfamily.</text>
</comment>
<evidence type="ECO:0000256" key="7">
    <source>
        <dbReference type="PIRSR" id="PIRSR600760-2"/>
    </source>
</evidence>
<feature type="binding site" evidence="7">
    <location>
        <position position="97"/>
    </location>
    <ligand>
        <name>Mg(2+)</name>
        <dbReference type="ChEBI" id="CHEBI:18420"/>
        <label>1</label>
        <note>catalytic</note>
    </ligand>
</feature>
<dbReference type="GO" id="GO:0006020">
    <property type="term" value="P:inositol metabolic process"/>
    <property type="evidence" value="ECO:0007669"/>
    <property type="project" value="TreeGrafter"/>
</dbReference>
<dbReference type="Gene3D" id="3.40.190.80">
    <property type="match status" value="1"/>
</dbReference>
<dbReference type="PRINTS" id="PR00377">
    <property type="entry name" value="IMPHPHTASES"/>
</dbReference>
<dbReference type="GO" id="GO:0007165">
    <property type="term" value="P:signal transduction"/>
    <property type="evidence" value="ECO:0007669"/>
    <property type="project" value="TreeGrafter"/>
</dbReference>
<feature type="binding site" evidence="7">
    <location>
        <position position="94"/>
    </location>
    <ligand>
        <name>Mg(2+)</name>
        <dbReference type="ChEBI" id="CHEBI:18420"/>
        <label>1</label>
        <note>catalytic</note>
    </ligand>
</feature>
<evidence type="ECO:0000256" key="8">
    <source>
        <dbReference type="RuleBase" id="RU364068"/>
    </source>
</evidence>
<dbReference type="Proteomes" id="UP001220961">
    <property type="component" value="Chromosome 1"/>
</dbReference>
<keyword evidence="4 7" id="KW-0479">Metal-binding</keyword>
<accession>A0AAF0E2U1</accession>
<dbReference type="GO" id="GO:0046872">
    <property type="term" value="F:metal ion binding"/>
    <property type="evidence" value="ECO:0007669"/>
    <property type="project" value="UniProtKB-KW"/>
</dbReference>
<sequence>MTLDLQEVLDFAIDLSKKAGEAIVKGSETRFENAAGFDEKKNTADLVTETDQSTERLVCSAIQAKYPEHKFIGEESWAAGERPQVTDAPTWIIDPIDGTTNFVKGFPFVCISIGFVYQSEPTIGVIYAPFLGYLYAGRKGHGAFVTTPLHPERRALPLVQPQPLSSFKQALIAFEWGSDRSLDVIQKKSRSFQRLVGDRAGGVEGGEMALGVRSMGSAALNFAHVAMGCLDAYWEIGCWAWDVCAGIVIAREAYVCVSYNSGCVVVGSKAHASKTLAEGPFPPPTTPDVLTGRKYLVVRAIGDSSTESGEASQKRLIQTYYEAIEEWDL</sequence>
<feature type="binding site" evidence="7">
    <location>
        <position position="74"/>
    </location>
    <ligand>
        <name>Mg(2+)</name>
        <dbReference type="ChEBI" id="CHEBI:18420"/>
        <label>1</label>
        <note>catalytic</note>
    </ligand>
</feature>
<dbReference type="FunFam" id="3.30.540.10:FF:000004">
    <property type="entry name" value="Inositol-1-monophosphatase"/>
    <property type="match status" value="1"/>
</dbReference>
<feature type="binding site" evidence="7">
    <location>
        <position position="96"/>
    </location>
    <ligand>
        <name>Mg(2+)</name>
        <dbReference type="ChEBI" id="CHEBI:18420"/>
        <label>1</label>
        <note>catalytic</note>
    </ligand>
</feature>
<evidence type="ECO:0000256" key="6">
    <source>
        <dbReference type="ARBA" id="ARBA00022842"/>
    </source>
</evidence>
<evidence type="ECO:0000256" key="2">
    <source>
        <dbReference type="ARBA" id="ARBA00001946"/>
    </source>
</evidence>
<comment type="catalytic activity">
    <reaction evidence="1 8">
        <text>a myo-inositol phosphate + H2O = myo-inositol + phosphate</text>
        <dbReference type="Rhea" id="RHEA:24056"/>
        <dbReference type="ChEBI" id="CHEBI:15377"/>
        <dbReference type="ChEBI" id="CHEBI:17268"/>
        <dbReference type="ChEBI" id="CHEBI:43474"/>
        <dbReference type="ChEBI" id="CHEBI:84139"/>
        <dbReference type="EC" id="3.1.3.25"/>
    </reaction>
</comment>